<reference evidence="6" key="1">
    <citation type="submission" date="2025-08" db="UniProtKB">
        <authorList>
            <consortium name="RefSeq"/>
        </authorList>
    </citation>
    <scope>IDENTIFICATION</scope>
    <source>
        <tissue evidence="6">Muscle</tissue>
    </source>
</reference>
<sequence>MSAQLSAQEIRIVLIGKTGVGKSATGNSILGRDHFHKAASSKSVTKQCSVATTVFDGKTIKVLDTPGWCDTELSEAELTQAIVKCIDMSYPGPHVFLFILAIGNRFTNEEKQTVQQIQEIFGEGATRYTLILFTKGDALEDTTFEDYLRGATADLKALIDKCGGRCHVFNNKDRNYLQVSKLLKKIQDMVQDNGGGCYTNTTYQLLEQYKKREAKLQQKAEATRKEMKAREPEFQRLIKLIELEQQCQSLRETQLHEQLTKQNHMIVTMLEHMQTERNERRQEVERTQKALSGQAAEHQKLMELERQKQREEQLKHQQYMENEEIKRKNEESQHRQRTEKEWQRLEKEKQEMSKRYEKTILQLEQQKQMRDTEMLELLKEKMREKNENLYYFIKTST</sequence>
<dbReference type="GO" id="GO:0005525">
    <property type="term" value="F:GTP binding"/>
    <property type="evidence" value="ECO:0007669"/>
    <property type="project" value="UniProtKB-KW"/>
</dbReference>
<accession>A0A9Q9W5X5</accession>
<evidence type="ECO:0000259" key="5">
    <source>
        <dbReference type="PROSITE" id="PS51720"/>
    </source>
</evidence>
<dbReference type="AlphaFoldDB" id="A0A9Q9W5X5"/>
<dbReference type="InterPro" id="IPR006703">
    <property type="entry name" value="G_AIG1"/>
</dbReference>
<evidence type="ECO:0000256" key="2">
    <source>
        <dbReference type="ARBA" id="ARBA00022741"/>
    </source>
</evidence>
<dbReference type="GeneID" id="122136904"/>
<dbReference type="CDD" id="cd01852">
    <property type="entry name" value="AIG1"/>
    <property type="match status" value="1"/>
</dbReference>
<keyword evidence="2" id="KW-0547">Nucleotide-binding</keyword>
<evidence type="ECO:0000256" key="1">
    <source>
        <dbReference type="ARBA" id="ARBA00008535"/>
    </source>
</evidence>
<feature type="region of interest" description="Disordered" evidence="4">
    <location>
        <begin position="322"/>
        <end position="349"/>
    </location>
</feature>
<evidence type="ECO:0000313" key="6">
    <source>
        <dbReference type="RefSeq" id="XP_042577422.1"/>
    </source>
</evidence>
<dbReference type="OrthoDB" id="5985928at2759"/>
<dbReference type="RefSeq" id="XP_042577422.1">
    <property type="nucleotide sequence ID" value="XM_042721488.1"/>
</dbReference>
<protein>
    <submittedName>
        <fullName evidence="6">GTPase IMAP family member 4-like</fullName>
    </submittedName>
</protein>
<dbReference type="FunFam" id="3.40.50.300:FF:000366">
    <property type="entry name" value="GTPase, IMAP family member 2"/>
    <property type="match status" value="1"/>
</dbReference>
<feature type="region of interest" description="Disordered" evidence="4">
    <location>
        <begin position="277"/>
        <end position="297"/>
    </location>
</feature>
<dbReference type="PROSITE" id="PS51720">
    <property type="entry name" value="G_AIG1"/>
    <property type="match status" value="1"/>
</dbReference>
<evidence type="ECO:0000256" key="3">
    <source>
        <dbReference type="ARBA" id="ARBA00023134"/>
    </source>
</evidence>
<proteinExistence type="inferred from homology"/>
<dbReference type="Proteomes" id="UP001155660">
    <property type="component" value="Chromosome B3"/>
</dbReference>
<gene>
    <name evidence="6" type="primary">LOC122136904</name>
</gene>
<name>A0A9Q9W5X5_CYPCA</name>
<keyword evidence="3" id="KW-0342">GTP-binding</keyword>
<feature type="compositionally biased region" description="Basic and acidic residues" evidence="4">
    <location>
        <begin position="277"/>
        <end position="288"/>
    </location>
</feature>
<feature type="domain" description="AIG1-type G" evidence="5">
    <location>
        <begin position="7"/>
        <end position="207"/>
    </location>
</feature>
<dbReference type="PANTHER" id="PTHR10903">
    <property type="entry name" value="GTPASE, IMAP FAMILY MEMBER-RELATED"/>
    <property type="match status" value="1"/>
</dbReference>
<dbReference type="InterPro" id="IPR045058">
    <property type="entry name" value="GIMA/IAN/Toc"/>
</dbReference>
<evidence type="ECO:0000256" key="4">
    <source>
        <dbReference type="SAM" id="MobiDB-lite"/>
    </source>
</evidence>
<dbReference type="PANTHER" id="PTHR10903:SF170">
    <property type="entry name" value="GTPASE IMAP FAMILY MEMBER 7"/>
    <property type="match status" value="1"/>
</dbReference>
<dbReference type="Pfam" id="PF04548">
    <property type="entry name" value="AIG1"/>
    <property type="match status" value="1"/>
</dbReference>
<comment type="similarity">
    <text evidence="1">Belongs to the TRAFAC class TrmE-Era-EngA-EngB-Septin-like GTPase superfamily. AIG1/Toc34/Toc159-like paraseptin GTPase family. IAN subfamily.</text>
</comment>
<dbReference type="KEGG" id="ccar:122136904"/>
<feature type="compositionally biased region" description="Basic and acidic residues" evidence="4">
    <location>
        <begin position="323"/>
        <end position="349"/>
    </location>
</feature>
<organism evidence="6">
    <name type="scientific">Cyprinus carpio</name>
    <name type="common">Common carp</name>
    <dbReference type="NCBI Taxonomy" id="7962"/>
    <lineage>
        <taxon>Eukaryota</taxon>
        <taxon>Metazoa</taxon>
        <taxon>Chordata</taxon>
        <taxon>Craniata</taxon>
        <taxon>Vertebrata</taxon>
        <taxon>Euteleostomi</taxon>
        <taxon>Actinopterygii</taxon>
        <taxon>Neopterygii</taxon>
        <taxon>Teleostei</taxon>
        <taxon>Ostariophysi</taxon>
        <taxon>Cypriniformes</taxon>
        <taxon>Cyprinidae</taxon>
        <taxon>Cyprininae</taxon>
        <taxon>Cyprinus</taxon>
    </lineage>
</organism>